<dbReference type="InterPro" id="IPR028945">
    <property type="entry name" value="Get1"/>
</dbReference>
<proteinExistence type="inferred from homology"/>
<evidence type="ECO:0000256" key="9">
    <source>
        <dbReference type="SAM" id="Phobius"/>
    </source>
</evidence>
<sequence length="195" mass="22351">MSLIITIFALVFITELISWIGKSVLLDLAYALHQTIFNASTVSRQRKLKTEILATKKELLQTSAQDQFAKWAKLKRSIDKGIADLEKINRELSSNKTTFSFKFNSVLWILTTGLQFVVGWWYRKSAVFYLPRGWFGPLTWWLALPFAPKGSVSVGVWQMACRRVIKVGERVVKDLASKHDLWNILCLLTYLSGYS</sequence>
<evidence type="ECO:0000256" key="8">
    <source>
        <dbReference type="HAMAP-Rule" id="MF_03113"/>
    </source>
</evidence>
<keyword evidence="6 8" id="KW-1133">Transmembrane helix</keyword>
<dbReference type="PANTHER" id="PTHR42650">
    <property type="entry name" value="TAIL-ANCHORED PROTEIN INSERTION RECEPTOR WRB"/>
    <property type="match status" value="1"/>
</dbReference>
<feature type="transmembrane region" description="Helical" evidence="9">
    <location>
        <begin position="105"/>
        <end position="122"/>
    </location>
</feature>
<dbReference type="GO" id="GO:0043495">
    <property type="term" value="F:protein-membrane adaptor activity"/>
    <property type="evidence" value="ECO:0007669"/>
    <property type="project" value="TreeGrafter"/>
</dbReference>
<feature type="topological domain" description="Cytoplasmic" evidence="8">
    <location>
        <begin position="169"/>
        <end position="195"/>
    </location>
</feature>
<evidence type="ECO:0000256" key="5">
    <source>
        <dbReference type="ARBA" id="ARBA00022824"/>
    </source>
</evidence>
<evidence type="ECO:0000256" key="6">
    <source>
        <dbReference type="ARBA" id="ARBA00022989"/>
    </source>
</evidence>
<dbReference type="Pfam" id="PF04420">
    <property type="entry name" value="CHD5"/>
    <property type="match status" value="1"/>
</dbReference>
<reference evidence="10 11" key="1">
    <citation type="submission" date="2014-04" db="EMBL/GenBank/DDBJ databases">
        <authorList>
            <consortium name="DOE Joint Genome Institute"/>
            <person name="Kuo A."/>
            <person name="Tarkka M."/>
            <person name="Buscot F."/>
            <person name="Kohler A."/>
            <person name="Nagy L.G."/>
            <person name="Floudas D."/>
            <person name="Copeland A."/>
            <person name="Barry K.W."/>
            <person name="Cichocki N."/>
            <person name="Veneault-Fourrey C."/>
            <person name="LaButti K."/>
            <person name="Lindquist E.A."/>
            <person name="Lipzen A."/>
            <person name="Lundell T."/>
            <person name="Morin E."/>
            <person name="Murat C."/>
            <person name="Sun H."/>
            <person name="Tunlid A."/>
            <person name="Henrissat B."/>
            <person name="Grigoriev I.V."/>
            <person name="Hibbett D.S."/>
            <person name="Martin F."/>
            <person name="Nordberg H.P."/>
            <person name="Cantor M.N."/>
            <person name="Hua S.X."/>
        </authorList>
    </citation>
    <scope>NUCLEOTIDE SEQUENCE [LARGE SCALE GENOMIC DNA]</scope>
    <source>
        <strain evidence="10 11">F 1598</strain>
    </source>
</reference>
<evidence type="ECO:0000256" key="4">
    <source>
        <dbReference type="ARBA" id="ARBA00022692"/>
    </source>
</evidence>
<evidence type="ECO:0000256" key="1">
    <source>
        <dbReference type="ARBA" id="ARBA00004477"/>
    </source>
</evidence>
<dbReference type="GO" id="GO:0043529">
    <property type="term" value="C:GET complex"/>
    <property type="evidence" value="ECO:0007669"/>
    <property type="project" value="InterPro"/>
</dbReference>
<dbReference type="STRING" id="765440.A0A0C3FG45"/>
<comment type="subcellular location">
    <subcellularLocation>
        <location evidence="1">Endoplasmic reticulum membrane</location>
        <topology evidence="1">Multi-pass membrane protein</topology>
    </subcellularLocation>
</comment>
<dbReference type="HOGENOM" id="CLU_089418_0_1_1"/>
<keyword evidence="7 8" id="KW-0472">Membrane</keyword>
<gene>
    <name evidence="8" type="primary">GET1</name>
    <name evidence="10" type="ORF">PILCRDRAFT_783674</name>
</gene>
<dbReference type="InterPro" id="IPR029012">
    <property type="entry name" value="Helix_hairpin_bin_sf"/>
</dbReference>
<name>A0A0C3FG45_PILCF</name>
<evidence type="ECO:0000256" key="7">
    <source>
        <dbReference type="ARBA" id="ARBA00023136"/>
    </source>
</evidence>
<dbReference type="GO" id="GO:0005789">
    <property type="term" value="C:endoplasmic reticulum membrane"/>
    <property type="evidence" value="ECO:0007669"/>
    <property type="project" value="UniProtKB-SubCell"/>
</dbReference>
<dbReference type="GO" id="GO:0071816">
    <property type="term" value="P:tail-anchored membrane protein insertion into ER membrane"/>
    <property type="evidence" value="ECO:0007669"/>
    <property type="project" value="InterPro"/>
</dbReference>
<comment type="similarity">
    <text evidence="2 8">Belongs to the WRB/GET1 family.</text>
</comment>
<dbReference type="HAMAP" id="MF_03113">
    <property type="entry name" value="Get1"/>
    <property type="match status" value="1"/>
</dbReference>
<dbReference type="EMBL" id="KN832991">
    <property type="protein sequence ID" value="KIM83380.1"/>
    <property type="molecule type" value="Genomic_DNA"/>
</dbReference>
<evidence type="ECO:0000313" key="10">
    <source>
        <dbReference type="EMBL" id="KIM83380.1"/>
    </source>
</evidence>
<evidence type="ECO:0000256" key="2">
    <source>
        <dbReference type="ARBA" id="ARBA00010799"/>
    </source>
</evidence>
<dbReference type="PANTHER" id="PTHR42650:SF1">
    <property type="entry name" value="GUIDED ENTRY OF TAIL-ANCHORED PROTEINS FACTOR 1"/>
    <property type="match status" value="1"/>
</dbReference>
<evidence type="ECO:0000313" key="11">
    <source>
        <dbReference type="Proteomes" id="UP000054166"/>
    </source>
</evidence>
<reference evidence="11" key="2">
    <citation type="submission" date="2015-01" db="EMBL/GenBank/DDBJ databases">
        <title>Evolutionary Origins and Diversification of the Mycorrhizal Mutualists.</title>
        <authorList>
            <consortium name="DOE Joint Genome Institute"/>
            <consortium name="Mycorrhizal Genomics Consortium"/>
            <person name="Kohler A."/>
            <person name="Kuo A."/>
            <person name="Nagy L.G."/>
            <person name="Floudas D."/>
            <person name="Copeland A."/>
            <person name="Barry K.W."/>
            <person name="Cichocki N."/>
            <person name="Veneault-Fourrey C."/>
            <person name="LaButti K."/>
            <person name="Lindquist E.A."/>
            <person name="Lipzen A."/>
            <person name="Lundell T."/>
            <person name="Morin E."/>
            <person name="Murat C."/>
            <person name="Riley R."/>
            <person name="Ohm R."/>
            <person name="Sun H."/>
            <person name="Tunlid A."/>
            <person name="Henrissat B."/>
            <person name="Grigoriev I.V."/>
            <person name="Hibbett D.S."/>
            <person name="Martin F."/>
        </authorList>
    </citation>
    <scope>NUCLEOTIDE SEQUENCE [LARGE SCALE GENOMIC DNA]</scope>
    <source>
        <strain evidence="11">F 1598</strain>
    </source>
</reference>
<dbReference type="InterPro" id="IPR027538">
    <property type="entry name" value="Get1_fungi"/>
</dbReference>
<dbReference type="Gene3D" id="1.10.287.660">
    <property type="entry name" value="Helix hairpin bin"/>
    <property type="match status" value="1"/>
</dbReference>
<keyword evidence="11" id="KW-1185">Reference proteome</keyword>
<dbReference type="InParanoid" id="A0A0C3FG45"/>
<dbReference type="AlphaFoldDB" id="A0A0C3FG45"/>
<keyword evidence="4 8" id="KW-0812">Transmembrane</keyword>
<dbReference type="OrthoDB" id="69461at2759"/>
<dbReference type="Proteomes" id="UP000054166">
    <property type="component" value="Unassembled WGS sequence"/>
</dbReference>
<protein>
    <submittedName>
        <fullName evidence="10">Uncharacterized protein</fullName>
    </submittedName>
</protein>
<feature type="topological domain" description="Lumenal" evidence="8">
    <location>
        <begin position="1"/>
        <end position="3"/>
    </location>
</feature>
<keyword evidence="3 8" id="KW-0813">Transport</keyword>
<evidence type="ECO:0000256" key="3">
    <source>
        <dbReference type="ARBA" id="ARBA00022448"/>
    </source>
</evidence>
<keyword evidence="5 8" id="KW-0256">Endoplasmic reticulum</keyword>
<comment type="caution">
    <text evidence="8">Lacks conserved residue(s) required for the propagation of feature annotation.</text>
</comment>
<dbReference type="FunCoup" id="A0A0C3FG45">
    <property type="interactions" value="222"/>
</dbReference>
<accession>A0A0C3FG45</accession>
<organism evidence="10 11">
    <name type="scientific">Piloderma croceum (strain F 1598)</name>
    <dbReference type="NCBI Taxonomy" id="765440"/>
    <lineage>
        <taxon>Eukaryota</taxon>
        <taxon>Fungi</taxon>
        <taxon>Dikarya</taxon>
        <taxon>Basidiomycota</taxon>
        <taxon>Agaricomycotina</taxon>
        <taxon>Agaricomycetes</taxon>
        <taxon>Agaricomycetidae</taxon>
        <taxon>Atheliales</taxon>
        <taxon>Atheliaceae</taxon>
        <taxon>Piloderma</taxon>
    </lineage>
</organism>